<dbReference type="OrthoDB" id="255922at2"/>
<keyword evidence="3" id="KW-1185">Reference proteome</keyword>
<dbReference type="Pfam" id="PF07596">
    <property type="entry name" value="SBP_bac_10"/>
    <property type="match status" value="1"/>
</dbReference>
<dbReference type="PROSITE" id="PS00409">
    <property type="entry name" value="PROKAR_NTER_METHYL"/>
    <property type="match status" value="1"/>
</dbReference>
<dbReference type="PANTHER" id="PTHR30093:SF2">
    <property type="entry name" value="TYPE II SECRETION SYSTEM PROTEIN H"/>
    <property type="match status" value="1"/>
</dbReference>
<proteinExistence type="predicted"/>
<dbReference type="NCBIfam" id="TIGR02532">
    <property type="entry name" value="IV_pilin_GFxxxE"/>
    <property type="match status" value="1"/>
</dbReference>
<dbReference type="EMBL" id="CP036426">
    <property type="protein sequence ID" value="QDV34660.1"/>
    <property type="molecule type" value="Genomic_DNA"/>
</dbReference>
<reference evidence="2 3" key="1">
    <citation type="submission" date="2019-02" db="EMBL/GenBank/DDBJ databases">
        <title>Deep-cultivation of Planctomycetes and their phenomic and genomic characterization uncovers novel biology.</title>
        <authorList>
            <person name="Wiegand S."/>
            <person name="Jogler M."/>
            <person name="Boedeker C."/>
            <person name="Pinto D."/>
            <person name="Vollmers J."/>
            <person name="Rivas-Marin E."/>
            <person name="Kohn T."/>
            <person name="Peeters S.H."/>
            <person name="Heuer A."/>
            <person name="Rast P."/>
            <person name="Oberbeckmann S."/>
            <person name="Bunk B."/>
            <person name="Jeske O."/>
            <person name="Meyerdierks A."/>
            <person name="Storesund J.E."/>
            <person name="Kallscheuer N."/>
            <person name="Luecker S."/>
            <person name="Lage O.M."/>
            <person name="Pohl T."/>
            <person name="Merkel B.J."/>
            <person name="Hornburger P."/>
            <person name="Mueller R.-W."/>
            <person name="Bruemmer F."/>
            <person name="Labrenz M."/>
            <person name="Spormann A.M."/>
            <person name="Op den Camp H."/>
            <person name="Overmann J."/>
            <person name="Amann R."/>
            <person name="Jetten M.S.M."/>
            <person name="Mascher T."/>
            <person name="Medema M.H."/>
            <person name="Devos D.P."/>
            <person name="Kaster A.-K."/>
            <person name="Ovreas L."/>
            <person name="Rohde M."/>
            <person name="Galperin M.Y."/>
            <person name="Jogler C."/>
        </authorList>
    </citation>
    <scope>NUCLEOTIDE SEQUENCE [LARGE SCALE GENOMIC DNA]</scope>
    <source>
        <strain evidence="2 3">ElP</strain>
    </source>
</reference>
<evidence type="ECO:0000313" key="2">
    <source>
        <dbReference type="EMBL" id="QDV34660.1"/>
    </source>
</evidence>
<dbReference type="AlphaFoldDB" id="A0A518H1D8"/>
<evidence type="ECO:0000313" key="3">
    <source>
        <dbReference type="Proteomes" id="UP000317835"/>
    </source>
</evidence>
<dbReference type="SUPFAM" id="SSF54523">
    <property type="entry name" value="Pili subunits"/>
    <property type="match status" value="1"/>
</dbReference>
<organism evidence="2 3">
    <name type="scientific">Tautonia plasticadhaerens</name>
    <dbReference type="NCBI Taxonomy" id="2527974"/>
    <lineage>
        <taxon>Bacteria</taxon>
        <taxon>Pseudomonadati</taxon>
        <taxon>Planctomycetota</taxon>
        <taxon>Planctomycetia</taxon>
        <taxon>Isosphaerales</taxon>
        <taxon>Isosphaeraceae</taxon>
        <taxon>Tautonia</taxon>
    </lineage>
</organism>
<dbReference type="InterPro" id="IPR011453">
    <property type="entry name" value="DUF1559"/>
</dbReference>
<dbReference type="PANTHER" id="PTHR30093">
    <property type="entry name" value="GENERAL SECRETION PATHWAY PROTEIN G"/>
    <property type="match status" value="1"/>
</dbReference>
<dbReference type="InterPro" id="IPR027558">
    <property type="entry name" value="Pre_pil_HX9DG_C"/>
</dbReference>
<dbReference type="Proteomes" id="UP000317835">
    <property type="component" value="Chromosome"/>
</dbReference>
<name>A0A518H1D8_9BACT</name>
<dbReference type="InterPro" id="IPR012902">
    <property type="entry name" value="N_methyl_site"/>
</dbReference>
<dbReference type="InterPro" id="IPR045584">
    <property type="entry name" value="Pilin-like"/>
</dbReference>
<protein>
    <submittedName>
        <fullName evidence="2">Putative major pilin subunit</fullName>
    </submittedName>
</protein>
<dbReference type="KEGG" id="tpla:ElP_25520"/>
<accession>A0A518H1D8</accession>
<dbReference type="Gene3D" id="3.30.700.10">
    <property type="entry name" value="Glycoprotein, Type 4 Pilin"/>
    <property type="match status" value="1"/>
</dbReference>
<dbReference type="Pfam" id="PF07963">
    <property type="entry name" value="N_methyl"/>
    <property type="match status" value="1"/>
</dbReference>
<dbReference type="NCBIfam" id="TIGR04294">
    <property type="entry name" value="pre_pil_HX9DG"/>
    <property type="match status" value="1"/>
</dbReference>
<evidence type="ECO:0000259" key="1">
    <source>
        <dbReference type="Pfam" id="PF07596"/>
    </source>
</evidence>
<feature type="domain" description="DUF1559" evidence="1">
    <location>
        <begin position="30"/>
        <end position="307"/>
    </location>
</feature>
<sequence>MRRRGFTLIELLVVIAIIGVLIALLLPAVQSAREAARRAQCTNNLKQIALATHNYHDAVGSFPPGGINDPSYVGTWWNWAAFALPHMEQASVYNAINFSLPTYNVANRTTVYQSLIDGFLCPTDESKRLFTDFYWVNPENYGDFPVTGAPTNYTASLGDTRVDSPFDYLSGDPSPGSWGCNRRFRGLFGECSRGAVIKIADVRDGTSNTLLVGENSPNLNGQLAWANGDGTYATTVIPLNWMTSYRDGQVEPNGDACDINALFDANRSVRCWRNQVYIYAFKSFHPGGANFALADGSVRFVKQTISPRIYNALGSRAGGEIISADAL</sequence>
<dbReference type="RefSeq" id="WP_145269706.1">
    <property type="nucleotide sequence ID" value="NZ_CP036426.1"/>
</dbReference>
<gene>
    <name evidence="2" type="ORF">ElP_25520</name>
</gene>